<dbReference type="Pfam" id="PF00583">
    <property type="entry name" value="Acetyltransf_1"/>
    <property type="match status" value="1"/>
</dbReference>
<dbReference type="PANTHER" id="PTHR43877:SF5">
    <property type="entry name" value="BLL8307 PROTEIN"/>
    <property type="match status" value="1"/>
</dbReference>
<dbReference type="PROSITE" id="PS51186">
    <property type="entry name" value="GNAT"/>
    <property type="match status" value="1"/>
</dbReference>
<dbReference type="Proteomes" id="UP000515292">
    <property type="component" value="Chromosome"/>
</dbReference>
<dbReference type="InterPro" id="IPR016181">
    <property type="entry name" value="Acyl_CoA_acyltransferase"/>
</dbReference>
<keyword evidence="5" id="KW-1185">Reference proteome</keyword>
<reference evidence="4 5" key="1">
    <citation type="submission" date="2020-07" db="EMBL/GenBank/DDBJ databases">
        <title>Complete genome sequence for Sandaracinobacter sp. M6.</title>
        <authorList>
            <person name="Tang Y."/>
            <person name="Liu Q."/>
            <person name="Guo Z."/>
            <person name="Lei P."/>
            <person name="Huang B."/>
        </authorList>
    </citation>
    <scope>NUCLEOTIDE SEQUENCE [LARGE SCALE GENOMIC DNA]</scope>
    <source>
        <strain evidence="4 5">M6</strain>
    </source>
</reference>
<dbReference type="RefSeq" id="WP_182298702.1">
    <property type="nucleotide sequence ID" value="NZ_CP059851.1"/>
</dbReference>
<organism evidence="4 5">
    <name type="scientific">Sandaracinobacteroides saxicola</name>
    <dbReference type="NCBI Taxonomy" id="2759707"/>
    <lineage>
        <taxon>Bacteria</taxon>
        <taxon>Pseudomonadati</taxon>
        <taxon>Pseudomonadota</taxon>
        <taxon>Alphaproteobacteria</taxon>
        <taxon>Sphingomonadales</taxon>
        <taxon>Sphingosinicellaceae</taxon>
        <taxon>Sandaracinobacteroides</taxon>
    </lineage>
</organism>
<evidence type="ECO:0000313" key="4">
    <source>
        <dbReference type="EMBL" id="QMW24649.1"/>
    </source>
</evidence>
<keyword evidence="2" id="KW-0012">Acyltransferase</keyword>
<dbReference type="GO" id="GO:0016747">
    <property type="term" value="F:acyltransferase activity, transferring groups other than amino-acyl groups"/>
    <property type="evidence" value="ECO:0007669"/>
    <property type="project" value="InterPro"/>
</dbReference>
<proteinExistence type="predicted"/>
<dbReference type="InterPro" id="IPR000182">
    <property type="entry name" value="GNAT_dom"/>
</dbReference>
<dbReference type="Gene3D" id="3.40.630.30">
    <property type="match status" value="1"/>
</dbReference>
<evidence type="ECO:0000256" key="2">
    <source>
        <dbReference type="ARBA" id="ARBA00023315"/>
    </source>
</evidence>
<name>A0A7G5IMQ7_9SPHN</name>
<dbReference type="InterPro" id="IPR050832">
    <property type="entry name" value="Bact_Acetyltransf"/>
</dbReference>
<dbReference type="SUPFAM" id="SSF55729">
    <property type="entry name" value="Acyl-CoA N-acyltransferases (Nat)"/>
    <property type="match status" value="1"/>
</dbReference>
<gene>
    <name evidence="4" type="ORF">H3309_11365</name>
</gene>
<evidence type="ECO:0000259" key="3">
    <source>
        <dbReference type="PROSITE" id="PS51186"/>
    </source>
</evidence>
<sequence>MRIVEDDLSGDAIAKLITAHVTEARAVTPEGFSFALDLASLRAPDMTFWSAWIGGELAGMAALKDLGDGHGEVKSMRTAADFQRRGVAAALLAHLVAVARARGWTRLSLETGTSDDYAAARALYARFGFVPCAPFGDYPDSPHNICYTMEL</sequence>
<dbReference type="KEGG" id="sand:H3309_11365"/>
<feature type="domain" description="N-acetyltransferase" evidence="3">
    <location>
        <begin position="11"/>
        <end position="151"/>
    </location>
</feature>
<evidence type="ECO:0000313" key="5">
    <source>
        <dbReference type="Proteomes" id="UP000515292"/>
    </source>
</evidence>
<protein>
    <submittedName>
        <fullName evidence="4">GNAT family N-acetyltransferase</fullName>
    </submittedName>
</protein>
<keyword evidence="1 4" id="KW-0808">Transferase</keyword>
<evidence type="ECO:0000256" key="1">
    <source>
        <dbReference type="ARBA" id="ARBA00022679"/>
    </source>
</evidence>
<accession>A0A7G5IMQ7</accession>
<dbReference type="EMBL" id="CP059851">
    <property type="protein sequence ID" value="QMW24649.1"/>
    <property type="molecule type" value="Genomic_DNA"/>
</dbReference>
<dbReference type="AlphaFoldDB" id="A0A7G5IMQ7"/>
<dbReference type="PANTHER" id="PTHR43877">
    <property type="entry name" value="AMINOALKYLPHOSPHONATE N-ACETYLTRANSFERASE-RELATED-RELATED"/>
    <property type="match status" value="1"/>
</dbReference>